<dbReference type="EMBL" id="BJYK01000001">
    <property type="protein sequence ID" value="GEN79234.1"/>
    <property type="molecule type" value="Genomic_DNA"/>
</dbReference>
<dbReference type="PANTHER" id="PTHR37820:SF1">
    <property type="entry name" value="CELL DIVISION PROTEIN FTSQ"/>
    <property type="match status" value="1"/>
</dbReference>
<dbReference type="InterPro" id="IPR034746">
    <property type="entry name" value="POTRA"/>
</dbReference>
<dbReference type="GO" id="GO:0005886">
    <property type="term" value="C:plasma membrane"/>
    <property type="evidence" value="ECO:0007669"/>
    <property type="project" value="TreeGrafter"/>
</dbReference>
<keyword evidence="6" id="KW-0472">Membrane</keyword>
<sequence>MLATAERFAERARLRRRLTRRRAVWSAVGVVAAVALGWLAFLSPVLALDVTAVEVVGEGTVVDPASVLAVVAAYDGTPLPRLDTVELRRGVLDVPGVRAAEVARDWPHGLRITLVSREPVAAVPAPSEDAAAAADQGGHGAPAADQQAGQAAGYLLLDVEGVQVGRAAEPPVGLPVVNVPPDDEDARAMTAVLAVLESLPPELAEQVSAAGAASEDTVSLTLADGARVEWGSAEQSALKARVLLTLRAAPASAGAAVFDVAAPTMPITRAG</sequence>
<organism evidence="10 11">
    <name type="scientific">Actinotalea fermentans</name>
    <dbReference type="NCBI Taxonomy" id="43671"/>
    <lineage>
        <taxon>Bacteria</taxon>
        <taxon>Bacillati</taxon>
        <taxon>Actinomycetota</taxon>
        <taxon>Actinomycetes</taxon>
        <taxon>Micrococcales</taxon>
        <taxon>Cellulomonadaceae</taxon>
        <taxon>Actinotalea</taxon>
    </lineage>
</organism>
<dbReference type="InterPro" id="IPR013685">
    <property type="entry name" value="POTRA_FtsQ_type"/>
</dbReference>
<evidence type="ECO:0000256" key="8">
    <source>
        <dbReference type="SAM" id="MobiDB-lite"/>
    </source>
</evidence>
<dbReference type="PANTHER" id="PTHR37820">
    <property type="entry name" value="CELL DIVISION PROTEIN DIVIB"/>
    <property type="match status" value="1"/>
</dbReference>
<protein>
    <recommendedName>
        <fullName evidence="9">POTRA domain-containing protein</fullName>
    </recommendedName>
</protein>
<evidence type="ECO:0000256" key="4">
    <source>
        <dbReference type="ARBA" id="ARBA00022692"/>
    </source>
</evidence>
<evidence type="ECO:0000313" key="11">
    <source>
        <dbReference type="Proteomes" id="UP000321484"/>
    </source>
</evidence>
<keyword evidence="7" id="KW-0131">Cell cycle</keyword>
<feature type="region of interest" description="Disordered" evidence="8">
    <location>
        <begin position="126"/>
        <end position="145"/>
    </location>
</feature>
<keyword evidence="3" id="KW-0132">Cell division</keyword>
<evidence type="ECO:0000256" key="1">
    <source>
        <dbReference type="ARBA" id="ARBA00004370"/>
    </source>
</evidence>
<accession>A0A511YVK2</accession>
<evidence type="ECO:0000256" key="5">
    <source>
        <dbReference type="ARBA" id="ARBA00022989"/>
    </source>
</evidence>
<reference evidence="10 11" key="1">
    <citation type="submission" date="2019-07" db="EMBL/GenBank/DDBJ databases">
        <title>Whole genome shotgun sequence of Actinotalea fermentans NBRC 105374.</title>
        <authorList>
            <person name="Hosoyama A."/>
            <person name="Uohara A."/>
            <person name="Ohji S."/>
            <person name="Ichikawa N."/>
        </authorList>
    </citation>
    <scope>NUCLEOTIDE SEQUENCE [LARGE SCALE GENOMIC DNA]</scope>
    <source>
        <strain evidence="10 11">NBRC 105374</strain>
    </source>
</reference>
<comment type="subcellular location">
    <subcellularLocation>
        <location evidence="1">Membrane</location>
    </subcellularLocation>
</comment>
<feature type="domain" description="POTRA" evidence="9">
    <location>
        <begin position="48"/>
        <end position="117"/>
    </location>
</feature>
<dbReference type="Proteomes" id="UP000321484">
    <property type="component" value="Unassembled WGS sequence"/>
</dbReference>
<dbReference type="Pfam" id="PF03799">
    <property type="entry name" value="FtsQ_DivIB_C"/>
    <property type="match status" value="1"/>
</dbReference>
<gene>
    <name evidence="10" type="ORF">AFE02nite_09680</name>
</gene>
<evidence type="ECO:0000256" key="7">
    <source>
        <dbReference type="ARBA" id="ARBA00023306"/>
    </source>
</evidence>
<dbReference type="GO" id="GO:0051301">
    <property type="term" value="P:cell division"/>
    <property type="evidence" value="ECO:0007669"/>
    <property type="project" value="UniProtKB-KW"/>
</dbReference>
<dbReference type="Pfam" id="PF08478">
    <property type="entry name" value="POTRA_1"/>
    <property type="match status" value="1"/>
</dbReference>
<dbReference type="InterPro" id="IPR050487">
    <property type="entry name" value="FtsQ_DivIB"/>
</dbReference>
<proteinExistence type="predicted"/>
<comment type="caution">
    <text evidence="10">The sequence shown here is derived from an EMBL/GenBank/DDBJ whole genome shotgun (WGS) entry which is preliminary data.</text>
</comment>
<evidence type="ECO:0000256" key="2">
    <source>
        <dbReference type="ARBA" id="ARBA00022475"/>
    </source>
</evidence>
<evidence type="ECO:0000256" key="6">
    <source>
        <dbReference type="ARBA" id="ARBA00023136"/>
    </source>
</evidence>
<keyword evidence="11" id="KW-1185">Reference proteome</keyword>
<evidence type="ECO:0000313" key="10">
    <source>
        <dbReference type="EMBL" id="GEN79234.1"/>
    </source>
</evidence>
<dbReference type="Gene3D" id="3.10.20.310">
    <property type="entry name" value="membrane protein fhac"/>
    <property type="match status" value="1"/>
</dbReference>
<keyword evidence="4" id="KW-0812">Transmembrane</keyword>
<dbReference type="RefSeq" id="WP_186814460.1">
    <property type="nucleotide sequence ID" value="NZ_BJYK01000001.1"/>
</dbReference>
<dbReference type="AlphaFoldDB" id="A0A511YVK2"/>
<dbReference type="PROSITE" id="PS51779">
    <property type="entry name" value="POTRA"/>
    <property type="match status" value="1"/>
</dbReference>
<evidence type="ECO:0000256" key="3">
    <source>
        <dbReference type="ARBA" id="ARBA00022618"/>
    </source>
</evidence>
<name>A0A511YVK2_9CELL</name>
<dbReference type="InterPro" id="IPR005548">
    <property type="entry name" value="Cell_div_FtsQ/DivIB_C"/>
</dbReference>
<evidence type="ECO:0000259" key="9">
    <source>
        <dbReference type="PROSITE" id="PS51779"/>
    </source>
</evidence>
<keyword evidence="5" id="KW-1133">Transmembrane helix</keyword>
<keyword evidence="2" id="KW-1003">Cell membrane</keyword>